<evidence type="ECO:0000256" key="4">
    <source>
        <dbReference type="ARBA" id="ARBA00022723"/>
    </source>
</evidence>
<reference evidence="10 11" key="1">
    <citation type="journal article" date="2019" name="Mol. Biol. Evol.">
        <title>Blast fungal genomes show frequent chromosomal changes, gene gains and losses, and effector gene turnover.</title>
        <authorList>
            <person name="Gomez Luciano L.B."/>
            <person name="Jason Tsai I."/>
            <person name="Chuma I."/>
            <person name="Tosa Y."/>
            <person name="Chen Y.H."/>
            <person name="Li J.Y."/>
            <person name="Li M.Y."/>
            <person name="Jade Lu M.Y."/>
            <person name="Nakayashiki H."/>
            <person name="Li W.H."/>
        </authorList>
    </citation>
    <scope>NUCLEOTIDE SEQUENCE [LARGE SCALE GENOMIC DNA]</scope>
    <source>
        <strain evidence="10">MZ5-1-6</strain>
    </source>
</reference>
<sequence length="522" mass="59282">MELNPIANSSQAGVLQAFATGTSAWHVSLVVTALVLAIFAFGSRDKYPDLPWLNPKGPTELTAAKRRAEFFAKPREILQEGSQKFKDRPYKLHTNNGPVLIIPPKYVTELKSDRRLDFQLQSNENAHSYLPGFEPFDGSVKMSQLVNRYLTKPLVSLTGPISLEATESLRDVFAEPKEWTQISPADIMRVVSRMSARIFMGKEHCNDPEWIEASSDYTMHAFQIIFKLAKWPAFLRRLINSLSPESVRLRQKLQRCRDVLRPHIEQRKMAIIEAKARGEELRYDDAITWFEEVIGPDIDPAISQITLSLVAIHTTSDLLTQTLFDLAKNPELLAPLRQEVIDVLSADGLKKSAFQKLVLMDSCLKESQRLRPVFNAYFVRRALADVVLSDGFRIKKGTVVAMDGIRVLLDEDVYPEPHRYNPYRFIEMRKTPGGENKAHLVSATAEHFGFGHGIYACPGRFFAANELKIALAHMLLKYDWKPAEGCEDLQPVAAGFHYAYNPNIKLLIKRRKEELDLDSLEF</sequence>
<dbReference type="SUPFAM" id="SSF48264">
    <property type="entry name" value="Cytochrome P450"/>
    <property type="match status" value="1"/>
</dbReference>
<dbReference type="Gene3D" id="1.10.630.10">
    <property type="entry name" value="Cytochrome P450"/>
    <property type="match status" value="1"/>
</dbReference>
<dbReference type="PANTHER" id="PTHR46206">
    <property type="entry name" value="CYTOCHROME P450"/>
    <property type="match status" value="1"/>
</dbReference>
<keyword evidence="5" id="KW-0560">Oxidoreductase</keyword>
<gene>
    <name evidence="10" type="ORF">PoMZ_02792</name>
</gene>
<evidence type="ECO:0000256" key="9">
    <source>
        <dbReference type="SAM" id="Phobius"/>
    </source>
</evidence>
<dbReference type="GO" id="GO:0016705">
    <property type="term" value="F:oxidoreductase activity, acting on paired donors, with incorporation or reduction of molecular oxygen"/>
    <property type="evidence" value="ECO:0007669"/>
    <property type="project" value="InterPro"/>
</dbReference>
<dbReference type="InterPro" id="IPR001128">
    <property type="entry name" value="Cyt_P450"/>
</dbReference>
<evidence type="ECO:0000256" key="3">
    <source>
        <dbReference type="ARBA" id="ARBA00022617"/>
    </source>
</evidence>
<proteinExistence type="inferred from homology"/>
<dbReference type="PRINTS" id="PR00465">
    <property type="entry name" value="EP450IV"/>
</dbReference>
<keyword evidence="3 8" id="KW-0349">Heme</keyword>
<protein>
    <recommendedName>
        <fullName evidence="12">Ent-kaurene oxidase</fullName>
    </recommendedName>
</protein>
<dbReference type="PANTHER" id="PTHR46206:SF2">
    <property type="entry name" value="CYTOCHROME P450 MONOOXYGENASE AUSG-RELATED"/>
    <property type="match status" value="1"/>
</dbReference>
<evidence type="ECO:0000256" key="2">
    <source>
        <dbReference type="ARBA" id="ARBA00010617"/>
    </source>
</evidence>
<name>A0A4P7N9Z7_PYROR</name>
<comment type="cofactor">
    <cofactor evidence="1 8">
        <name>heme</name>
        <dbReference type="ChEBI" id="CHEBI:30413"/>
    </cofactor>
</comment>
<keyword evidence="6 8" id="KW-0408">Iron</keyword>
<feature type="binding site" description="axial binding residue" evidence="8">
    <location>
        <position position="457"/>
    </location>
    <ligand>
        <name>heme</name>
        <dbReference type="ChEBI" id="CHEBI:30413"/>
    </ligand>
    <ligandPart>
        <name>Fe</name>
        <dbReference type="ChEBI" id="CHEBI:18248"/>
    </ligandPart>
</feature>
<evidence type="ECO:0000313" key="10">
    <source>
        <dbReference type="EMBL" id="QBZ57856.1"/>
    </source>
</evidence>
<evidence type="ECO:0000256" key="7">
    <source>
        <dbReference type="ARBA" id="ARBA00023033"/>
    </source>
</evidence>
<dbReference type="InterPro" id="IPR036396">
    <property type="entry name" value="Cyt_P450_sf"/>
</dbReference>
<evidence type="ECO:0000256" key="5">
    <source>
        <dbReference type="ARBA" id="ARBA00023002"/>
    </source>
</evidence>
<accession>A0A4P7N9Z7</accession>
<keyword evidence="7" id="KW-0503">Monooxygenase</keyword>
<evidence type="ECO:0000256" key="6">
    <source>
        <dbReference type="ARBA" id="ARBA00023004"/>
    </source>
</evidence>
<evidence type="ECO:0000313" key="11">
    <source>
        <dbReference type="Proteomes" id="UP000294847"/>
    </source>
</evidence>
<dbReference type="GO" id="GO:0005506">
    <property type="term" value="F:iron ion binding"/>
    <property type="evidence" value="ECO:0007669"/>
    <property type="project" value="InterPro"/>
</dbReference>
<dbReference type="Pfam" id="PF00067">
    <property type="entry name" value="p450"/>
    <property type="match status" value="1"/>
</dbReference>
<dbReference type="InterPro" id="IPR002403">
    <property type="entry name" value="Cyt_P450_E_grp-IV"/>
</dbReference>
<dbReference type="GO" id="GO:0020037">
    <property type="term" value="F:heme binding"/>
    <property type="evidence" value="ECO:0007669"/>
    <property type="project" value="InterPro"/>
</dbReference>
<evidence type="ECO:0000256" key="1">
    <source>
        <dbReference type="ARBA" id="ARBA00001971"/>
    </source>
</evidence>
<dbReference type="GO" id="GO:0004497">
    <property type="term" value="F:monooxygenase activity"/>
    <property type="evidence" value="ECO:0007669"/>
    <property type="project" value="UniProtKB-KW"/>
</dbReference>
<dbReference type="CDD" id="cd11041">
    <property type="entry name" value="CYP503A1-like"/>
    <property type="match status" value="1"/>
</dbReference>
<keyword evidence="9" id="KW-0812">Transmembrane</keyword>
<dbReference type="AlphaFoldDB" id="A0A4P7N9Z7"/>
<comment type="similarity">
    <text evidence="2">Belongs to the cytochrome P450 family.</text>
</comment>
<keyword evidence="4 8" id="KW-0479">Metal-binding</keyword>
<evidence type="ECO:0000256" key="8">
    <source>
        <dbReference type="PIRSR" id="PIRSR602403-1"/>
    </source>
</evidence>
<evidence type="ECO:0008006" key="12">
    <source>
        <dbReference type="Google" id="ProtNLM"/>
    </source>
</evidence>
<dbReference type="EMBL" id="CP034206">
    <property type="protein sequence ID" value="QBZ57856.1"/>
    <property type="molecule type" value="Genomic_DNA"/>
</dbReference>
<dbReference type="Proteomes" id="UP000294847">
    <property type="component" value="Chromosome 3"/>
</dbReference>
<feature type="transmembrane region" description="Helical" evidence="9">
    <location>
        <begin position="24"/>
        <end position="42"/>
    </location>
</feature>
<organism evidence="10 11">
    <name type="scientific">Pyricularia oryzae</name>
    <name type="common">Rice blast fungus</name>
    <name type="synonym">Magnaporthe oryzae</name>
    <dbReference type="NCBI Taxonomy" id="318829"/>
    <lineage>
        <taxon>Eukaryota</taxon>
        <taxon>Fungi</taxon>
        <taxon>Dikarya</taxon>
        <taxon>Ascomycota</taxon>
        <taxon>Pezizomycotina</taxon>
        <taxon>Sordariomycetes</taxon>
        <taxon>Sordariomycetidae</taxon>
        <taxon>Magnaporthales</taxon>
        <taxon>Pyriculariaceae</taxon>
        <taxon>Pyricularia</taxon>
    </lineage>
</organism>
<keyword evidence="9" id="KW-0472">Membrane</keyword>
<keyword evidence="9" id="KW-1133">Transmembrane helix</keyword>